<evidence type="ECO:0000313" key="2">
    <source>
        <dbReference type="EMBL" id="KAK2646956.1"/>
    </source>
</evidence>
<name>A0AAD9U3R2_9ROSI</name>
<comment type="caution">
    <text evidence="2">The sequence shown here is derived from an EMBL/GenBank/DDBJ whole genome shotgun (WGS) entry which is preliminary data.</text>
</comment>
<dbReference type="AlphaFoldDB" id="A0AAD9U3R2"/>
<dbReference type="EMBL" id="JANJYI010000006">
    <property type="protein sequence ID" value="KAK2646956.1"/>
    <property type="molecule type" value="Genomic_DNA"/>
</dbReference>
<dbReference type="Pfam" id="PF13456">
    <property type="entry name" value="RVT_3"/>
    <property type="match status" value="1"/>
</dbReference>
<organism evidence="2 3">
    <name type="scientific">Dipteronia dyeriana</name>
    <dbReference type="NCBI Taxonomy" id="168575"/>
    <lineage>
        <taxon>Eukaryota</taxon>
        <taxon>Viridiplantae</taxon>
        <taxon>Streptophyta</taxon>
        <taxon>Embryophyta</taxon>
        <taxon>Tracheophyta</taxon>
        <taxon>Spermatophyta</taxon>
        <taxon>Magnoliopsida</taxon>
        <taxon>eudicotyledons</taxon>
        <taxon>Gunneridae</taxon>
        <taxon>Pentapetalae</taxon>
        <taxon>rosids</taxon>
        <taxon>malvids</taxon>
        <taxon>Sapindales</taxon>
        <taxon>Sapindaceae</taxon>
        <taxon>Hippocastanoideae</taxon>
        <taxon>Acereae</taxon>
        <taxon>Dipteronia</taxon>
    </lineage>
</organism>
<dbReference type="GO" id="GO:0003676">
    <property type="term" value="F:nucleic acid binding"/>
    <property type="evidence" value="ECO:0007669"/>
    <property type="project" value="InterPro"/>
</dbReference>
<reference evidence="2" key="1">
    <citation type="journal article" date="2023" name="Plant J.">
        <title>Genome sequences and population genomics provide insights into the demographic history, inbreeding, and mutation load of two 'living fossil' tree species of Dipteronia.</title>
        <authorList>
            <person name="Feng Y."/>
            <person name="Comes H.P."/>
            <person name="Chen J."/>
            <person name="Zhu S."/>
            <person name="Lu R."/>
            <person name="Zhang X."/>
            <person name="Li P."/>
            <person name="Qiu J."/>
            <person name="Olsen K.M."/>
            <person name="Qiu Y."/>
        </authorList>
    </citation>
    <scope>NUCLEOTIDE SEQUENCE</scope>
    <source>
        <strain evidence="2">KIB01</strain>
    </source>
</reference>
<gene>
    <name evidence="2" type="ORF">Ddye_022151</name>
</gene>
<accession>A0AAD9U3R2</accession>
<keyword evidence="3" id="KW-1185">Reference proteome</keyword>
<feature type="domain" description="RNase H type-1" evidence="1">
    <location>
        <begin position="44"/>
        <end position="106"/>
    </location>
</feature>
<dbReference type="InterPro" id="IPR002156">
    <property type="entry name" value="RNaseH_domain"/>
</dbReference>
<sequence>MVHSIEQKKHGKFSNLGSRFIVRVTRDGLIEDGGIGQRMATRQEVIREYEGQVMGTSVQRLDAGYSPEIAEAVAILCGIVFAEESGLMPVVDESDTLGVVQMINLEDSFWLDSYPHCVEQLVLEDFPV</sequence>
<dbReference type="GO" id="GO:0004523">
    <property type="term" value="F:RNA-DNA hybrid ribonuclease activity"/>
    <property type="evidence" value="ECO:0007669"/>
    <property type="project" value="InterPro"/>
</dbReference>
<evidence type="ECO:0000313" key="3">
    <source>
        <dbReference type="Proteomes" id="UP001280121"/>
    </source>
</evidence>
<evidence type="ECO:0000259" key="1">
    <source>
        <dbReference type="Pfam" id="PF13456"/>
    </source>
</evidence>
<dbReference type="Proteomes" id="UP001280121">
    <property type="component" value="Unassembled WGS sequence"/>
</dbReference>
<protein>
    <recommendedName>
        <fullName evidence="1">RNase H type-1 domain-containing protein</fullName>
    </recommendedName>
</protein>
<proteinExistence type="predicted"/>